<feature type="compositionally biased region" description="Polar residues" evidence="1">
    <location>
        <begin position="20"/>
        <end position="33"/>
    </location>
</feature>
<dbReference type="AlphaFoldDB" id="A0A371HBE1"/>
<name>A0A371HBE1_MUCPR</name>
<evidence type="ECO:0000256" key="1">
    <source>
        <dbReference type="SAM" id="MobiDB-lite"/>
    </source>
</evidence>
<comment type="caution">
    <text evidence="2">The sequence shown here is derived from an EMBL/GenBank/DDBJ whole genome shotgun (WGS) entry which is preliminary data.</text>
</comment>
<dbReference type="EMBL" id="QJKJ01003078">
    <property type="protein sequence ID" value="RDY00065.1"/>
    <property type="molecule type" value="Genomic_DNA"/>
</dbReference>
<keyword evidence="3" id="KW-1185">Reference proteome</keyword>
<evidence type="ECO:0000313" key="3">
    <source>
        <dbReference type="Proteomes" id="UP000257109"/>
    </source>
</evidence>
<reference evidence="2" key="1">
    <citation type="submission" date="2018-05" db="EMBL/GenBank/DDBJ databases">
        <title>Draft genome of Mucuna pruriens seed.</title>
        <authorList>
            <person name="Nnadi N.E."/>
            <person name="Vos R."/>
            <person name="Hasami M.H."/>
            <person name="Devisetty U.K."/>
            <person name="Aguiy J.C."/>
        </authorList>
    </citation>
    <scope>NUCLEOTIDE SEQUENCE [LARGE SCALE GENOMIC DNA]</scope>
    <source>
        <strain evidence="2">JCA_2017</strain>
    </source>
</reference>
<protein>
    <submittedName>
        <fullName evidence="2">Uncharacterized protein</fullName>
    </submittedName>
</protein>
<feature type="region of interest" description="Disordered" evidence="1">
    <location>
        <begin position="45"/>
        <end position="84"/>
    </location>
</feature>
<sequence>MQIGQLASSMSQLQSAGSGNLPSQIIPNPKGRNTSVVMLRSGRELPQQSAPQHLPRPADIESKPKARPIPLSFPTQTASTRKSETDKDLLKMFRRVEINIPLLDSIKQVPKYAKFLNELYIHKRKKIKGGVETGGVVLALVQNEGATTSFAKEMWGPWDLLGPMHYRRMHFY</sequence>
<feature type="region of interest" description="Disordered" evidence="1">
    <location>
        <begin position="1"/>
        <end position="33"/>
    </location>
</feature>
<proteinExistence type="predicted"/>
<feature type="compositionally biased region" description="Low complexity" evidence="1">
    <location>
        <begin position="1"/>
        <end position="19"/>
    </location>
</feature>
<gene>
    <name evidence="2" type="ORF">CR513_16803</name>
</gene>
<feature type="non-terminal residue" evidence="2">
    <location>
        <position position="1"/>
    </location>
</feature>
<dbReference type="Proteomes" id="UP000257109">
    <property type="component" value="Unassembled WGS sequence"/>
</dbReference>
<evidence type="ECO:0000313" key="2">
    <source>
        <dbReference type="EMBL" id="RDY00065.1"/>
    </source>
</evidence>
<accession>A0A371HBE1</accession>
<organism evidence="2 3">
    <name type="scientific">Mucuna pruriens</name>
    <name type="common">Velvet bean</name>
    <name type="synonym">Dolichos pruriens</name>
    <dbReference type="NCBI Taxonomy" id="157652"/>
    <lineage>
        <taxon>Eukaryota</taxon>
        <taxon>Viridiplantae</taxon>
        <taxon>Streptophyta</taxon>
        <taxon>Embryophyta</taxon>
        <taxon>Tracheophyta</taxon>
        <taxon>Spermatophyta</taxon>
        <taxon>Magnoliopsida</taxon>
        <taxon>eudicotyledons</taxon>
        <taxon>Gunneridae</taxon>
        <taxon>Pentapetalae</taxon>
        <taxon>rosids</taxon>
        <taxon>fabids</taxon>
        <taxon>Fabales</taxon>
        <taxon>Fabaceae</taxon>
        <taxon>Papilionoideae</taxon>
        <taxon>50 kb inversion clade</taxon>
        <taxon>NPAAA clade</taxon>
        <taxon>indigoferoid/millettioid clade</taxon>
        <taxon>Phaseoleae</taxon>
        <taxon>Mucuna</taxon>
    </lineage>
</organism>